<dbReference type="GO" id="GO:0008233">
    <property type="term" value="F:peptidase activity"/>
    <property type="evidence" value="ECO:0007669"/>
    <property type="project" value="InterPro"/>
</dbReference>
<dbReference type="AlphaFoldDB" id="A0A5B8YHU4"/>
<dbReference type="Pfam" id="PF00561">
    <property type="entry name" value="Abhydrolase_1"/>
    <property type="match status" value="1"/>
</dbReference>
<proteinExistence type="inferred from homology"/>
<evidence type="ECO:0000313" key="5">
    <source>
        <dbReference type="Proteomes" id="UP000321954"/>
    </source>
</evidence>
<reference evidence="4 5" key="1">
    <citation type="submission" date="2019-08" db="EMBL/GenBank/DDBJ databases">
        <title>Antarcticibacterium arcticum sp. nov., a bacterium isolated from marine sediment of the Canadian Beaufort Sea.</title>
        <authorList>
            <person name="Lee Y.M."/>
            <person name="Baek K."/>
            <person name="Lee D.-H."/>
            <person name="Shin S.C."/>
            <person name="Jin Y.K."/>
            <person name="Park Y."/>
        </authorList>
    </citation>
    <scope>NUCLEOTIDE SEQUENCE [LARGE SCALE GENOMIC DNA]</scope>
    <source>
        <strain evidence="4 5">PAMC 28998</strain>
    </source>
</reference>
<dbReference type="InterPro" id="IPR029058">
    <property type="entry name" value="AB_hydrolase_fold"/>
</dbReference>
<evidence type="ECO:0000259" key="3">
    <source>
        <dbReference type="Pfam" id="PF00561"/>
    </source>
</evidence>
<evidence type="ECO:0000313" key="4">
    <source>
        <dbReference type="EMBL" id="QED36407.1"/>
    </source>
</evidence>
<comment type="similarity">
    <text evidence="1">Belongs to the peptidase S33 family.</text>
</comment>
<dbReference type="SUPFAM" id="SSF53474">
    <property type="entry name" value="alpha/beta-Hydrolases"/>
    <property type="match status" value="1"/>
</dbReference>
<evidence type="ECO:0000256" key="1">
    <source>
        <dbReference type="ARBA" id="ARBA00010088"/>
    </source>
</evidence>
<dbReference type="EMBL" id="CP042476">
    <property type="protein sequence ID" value="QED36407.1"/>
    <property type="molecule type" value="Genomic_DNA"/>
</dbReference>
<dbReference type="InterPro" id="IPR050266">
    <property type="entry name" value="AB_hydrolase_sf"/>
</dbReference>
<dbReference type="PANTHER" id="PTHR43798">
    <property type="entry name" value="MONOACYLGLYCEROL LIPASE"/>
    <property type="match status" value="1"/>
</dbReference>
<dbReference type="RefSeq" id="WP_146830183.1">
    <property type="nucleotide sequence ID" value="NZ_CP042476.1"/>
</dbReference>
<dbReference type="Proteomes" id="UP000321954">
    <property type="component" value="Chromosome"/>
</dbReference>
<sequence>MKTLLFTFILFTMGISARGTEKRIITSDGIDLYVKVKGEGTPVLYLHGGPGSGSFWFEKFFGEFMEQNFTVIYLDQRGVGRSTGDKDDDYSMERMALDFEEVRIALGFDSWLTIGHSFGGILQAGYASLYPNAHKGMIMVNGTLSLVDSFCNSWGPKAAEFTGKNSQFPCDTPENIKANLGAHINNLREQDLFWKMAFREASNEKIVDATINEVPGWNWNFGSLALDQESYWKDYRGFTREIKVPVLFFYGDQDWMVGPEHYKGINFPNMMLWASPGGHFPFIENKEELEASILAYKTNYVL</sequence>
<protein>
    <submittedName>
        <fullName evidence="4">Alpha/beta hydrolase</fullName>
    </submittedName>
</protein>
<dbReference type="Gene3D" id="3.40.50.1820">
    <property type="entry name" value="alpha/beta hydrolase"/>
    <property type="match status" value="1"/>
</dbReference>
<keyword evidence="2 4" id="KW-0378">Hydrolase</keyword>
<feature type="domain" description="AB hydrolase-1" evidence="3">
    <location>
        <begin position="42"/>
        <end position="285"/>
    </location>
</feature>
<dbReference type="KEGG" id="anp:FK178_01140"/>
<dbReference type="OrthoDB" id="9780932at2"/>
<dbReference type="InterPro" id="IPR002410">
    <property type="entry name" value="Peptidase_S33"/>
</dbReference>
<dbReference type="GO" id="GO:0016020">
    <property type="term" value="C:membrane"/>
    <property type="evidence" value="ECO:0007669"/>
    <property type="project" value="TreeGrafter"/>
</dbReference>
<dbReference type="InterPro" id="IPR000073">
    <property type="entry name" value="AB_hydrolase_1"/>
</dbReference>
<gene>
    <name evidence="4" type="ORF">FK178_01140</name>
</gene>
<organism evidence="4 5">
    <name type="scientific">Antarcticibacterium arcticum</name>
    <dbReference type="NCBI Taxonomy" id="2585771"/>
    <lineage>
        <taxon>Bacteria</taxon>
        <taxon>Pseudomonadati</taxon>
        <taxon>Bacteroidota</taxon>
        <taxon>Flavobacteriia</taxon>
        <taxon>Flavobacteriales</taxon>
        <taxon>Flavobacteriaceae</taxon>
        <taxon>Antarcticibacterium</taxon>
    </lineage>
</organism>
<dbReference type="PRINTS" id="PR00793">
    <property type="entry name" value="PROAMNOPTASE"/>
</dbReference>
<dbReference type="GO" id="GO:0006508">
    <property type="term" value="P:proteolysis"/>
    <property type="evidence" value="ECO:0007669"/>
    <property type="project" value="InterPro"/>
</dbReference>
<dbReference type="PANTHER" id="PTHR43798:SF33">
    <property type="entry name" value="HYDROLASE, PUTATIVE (AFU_ORTHOLOGUE AFUA_2G14860)-RELATED"/>
    <property type="match status" value="1"/>
</dbReference>
<evidence type="ECO:0000256" key="2">
    <source>
        <dbReference type="ARBA" id="ARBA00022801"/>
    </source>
</evidence>
<accession>A0A5B8YHU4</accession>
<keyword evidence="5" id="KW-1185">Reference proteome</keyword>
<name>A0A5B8YHU4_9FLAO</name>